<dbReference type="Proteomes" id="UP001595847">
    <property type="component" value="Unassembled WGS sequence"/>
</dbReference>
<gene>
    <name evidence="3" type="ORF">ACFOVU_21680</name>
</gene>
<sequence>MEAPDAPRVRAAKMAVNIARNKLARQRTRLSELKRECEYLEPGAARSRRSAAALADVRSAMAVAERRHEEALRDCRNAESELSDALGKQNDLVQRHRAMPAQPSEGNGWEVTGGPPEQAEVVVADTSTSRGADAQIVGENQVSDPVAEAGAPHSRSRPPAVVEDAEGFDTSPDPMRAHSPVEFIAALDELRSWAGTPSYRAMAQRGGCSAAWLCGVLKKEELPSQKQVIAFVVGCGVSEQVVRRWISAWRLLNIAERSGVRSRDQDAPKREGSGSDNPADPASVIRLRSRTG</sequence>
<evidence type="ECO:0000313" key="3">
    <source>
        <dbReference type="EMBL" id="MFC3998551.1"/>
    </source>
</evidence>
<organism evidence="3 4">
    <name type="scientific">Nocardiopsis sediminis</name>
    <dbReference type="NCBI Taxonomy" id="1778267"/>
    <lineage>
        <taxon>Bacteria</taxon>
        <taxon>Bacillati</taxon>
        <taxon>Actinomycetota</taxon>
        <taxon>Actinomycetes</taxon>
        <taxon>Streptosporangiales</taxon>
        <taxon>Nocardiopsidaceae</taxon>
        <taxon>Nocardiopsis</taxon>
    </lineage>
</organism>
<feature type="compositionally biased region" description="Basic and acidic residues" evidence="2">
    <location>
        <begin position="259"/>
        <end position="273"/>
    </location>
</feature>
<protein>
    <recommendedName>
        <fullName evidence="5">Helix-turn-helix domain-containing protein</fullName>
    </recommendedName>
</protein>
<evidence type="ECO:0000256" key="2">
    <source>
        <dbReference type="SAM" id="MobiDB-lite"/>
    </source>
</evidence>
<feature type="region of interest" description="Disordered" evidence="2">
    <location>
        <begin position="259"/>
        <end position="292"/>
    </location>
</feature>
<dbReference type="RefSeq" id="WP_378536461.1">
    <property type="nucleotide sequence ID" value="NZ_JBHSBH010000013.1"/>
</dbReference>
<dbReference type="EMBL" id="JBHSBH010000013">
    <property type="protein sequence ID" value="MFC3998551.1"/>
    <property type="molecule type" value="Genomic_DNA"/>
</dbReference>
<name>A0ABV8FV89_9ACTN</name>
<reference evidence="4" key="1">
    <citation type="journal article" date="2019" name="Int. J. Syst. Evol. Microbiol.">
        <title>The Global Catalogue of Microorganisms (GCM) 10K type strain sequencing project: providing services to taxonomists for standard genome sequencing and annotation.</title>
        <authorList>
            <consortium name="The Broad Institute Genomics Platform"/>
            <consortium name="The Broad Institute Genome Sequencing Center for Infectious Disease"/>
            <person name="Wu L."/>
            <person name="Ma J."/>
        </authorList>
    </citation>
    <scope>NUCLEOTIDE SEQUENCE [LARGE SCALE GENOMIC DNA]</scope>
    <source>
        <strain evidence="4">TBRC 1826</strain>
    </source>
</reference>
<accession>A0ABV8FV89</accession>
<comment type="caution">
    <text evidence="3">The sequence shown here is derived from an EMBL/GenBank/DDBJ whole genome shotgun (WGS) entry which is preliminary data.</text>
</comment>
<evidence type="ECO:0000256" key="1">
    <source>
        <dbReference type="SAM" id="Coils"/>
    </source>
</evidence>
<keyword evidence="1" id="KW-0175">Coiled coil</keyword>
<evidence type="ECO:0000313" key="4">
    <source>
        <dbReference type="Proteomes" id="UP001595847"/>
    </source>
</evidence>
<evidence type="ECO:0008006" key="5">
    <source>
        <dbReference type="Google" id="ProtNLM"/>
    </source>
</evidence>
<proteinExistence type="predicted"/>
<keyword evidence="4" id="KW-1185">Reference proteome</keyword>
<feature type="coiled-coil region" evidence="1">
    <location>
        <begin position="16"/>
        <end position="88"/>
    </location>
</feature>
<feature type="region of interest" description="Disordered" evidence="2">
    <location>
        <begin position="125"/>
        <end position="176"/>
    </location>
</feature>